<gene>
    <name evidence="8" type="ORF">FMAN_03886</name>
</gene>
<keyword evidence="5" id="KW-0539">Nucleus</keyword>
<feature type="region of interest" description="Disordered" evidence="6">
    <location>
        <begin position="1"/>
        <end position="21"/>
    </location>
</feature>
<feature type="compositionally biased region" description="Acidic residues" evidence="6">
    <location>
        <begin position="82"/>
        <end position="106"/>
    </location>
</feature>
<keyword evidence="4" id="KW-0804">Transcription</keyword>
<dbReference type="GO" id="GO:0006351">
    <property type="term" value="P:DNA-templated transcription"/>
    <property type="evidence" value="ECO:0007669"/>
    <property type="project" value="InterPro"/>
</dbReference>
<keyword evidence="3" id="KW-0238">DNA-binding</keyword>
<evidence type="ECO:0000313" key="8">
    <source>
        <dbReference type="EMBL" id="CVL06127.1"/>
    </source>
</evidence>
<evidence type="ECO:0000256" key="1">
    <source>
        <dbReference type="ARBA" id="ARBA00004123"/>
    </source>
</evidence>
<proteinExistence type="predicted"/>
<comment type="subcellular location">
    <subcellularLocation>
        <location evidence="1">Nucleus</location>
    </subcellularLocation>
</comment>
<evidence type="ECO:0000256" key="3">
    <source>
        <dbReference type="ARBA" id="ARBA00023125"/>
    </source>
</evidence>
<dbReference type="GO" id="GO:0005634">
    <property type="term" value="C:nucleus"/>
    <property type="evidence" value="ECO:0007669"/>
    <property type="project" value="UniProtKB-SubCell"/>
</dbReference>
<organism evidence="8 9">
    <name type="scientific">Fusarium mangiferae</name>
    <name type="common">Mango malformation disease fungus</name>
    <dbReference type="NCBI Taxonomy" id="192010"/>
    <lineage>
        <taxon>Eukaryota</taxon>
        <taxon>Fungi</taxon>
        <taxon>Dikarya</taxon>
        <taxon>Ascomycota</taxon>
        <taxon>Pezizomycotina</taxon>
        <taxon>Sordariomycetes</taxon>
        <taxon>Hypocreomycetidae</taxon>
        <taxon>Hypocreales</taxon>
        <taxon>Nectriaceae</taxon>
        <taxon>Fusarium</taxon>
        <taxon>Fusarium fujikuroi species complex</taxon>
    </lineage>
</organism>
<feature type="domain" description="Xylanolytic transcriptional activator regulatory" evidence="7">
    <location>
        <begin position="224"/>
        <end position="372"/>
    </location>
</feature>
<keyword evidence="9" id="KW-1185">Reference proteome</keyword>
<dbReference type="Pfam" id="PF04082">
    <property type="entry name" value="Fungal_trans"/>
    <property type="match status" value="1"/>
</dbReference>
<name>A0A1L7UEJ7_FUSMA</name>
<feature type="compositionally biased region" description="Acidic residues" evidence="6">
    <location>
        <begin position="54"/>
        <end position="68"/>
    </location>
</feature>
<evidence type="ECO:0000256" key="6">
    <source>
        <dbReference type="SAM" id="MobiDB-lite"/>
    </source>
</evidence>
<evidence type="ECO:0000256" key="2">
    <source>
        <dbReference type="ARBA" id="ARBA00023015"/>
    </source>
</evidence>
<dbReference type="GO" id="GO:0008270">
    <property type="term" value="F:zinc ion binding"/>
    <property type="evidence" value="ECO:0007669"/>
    <property type="project" value="InterPro"/>
</dbReference>
<dbReference type="EMBL" id="FCQH01000017">
    <property type="protein sequence ID" value="CVL06127.1"/>
    <property type="molecule type" value="Genomic_DNA"/>
</dbReference>
<dbReference type="VEuPathDB" id="FungiDB:FMAN_03886"/>
<dbReference type="PANTHER" id="PTHR46910">
    <property type="entry name" value="TRANSCRIPTION FACTOR PDR1"/>
    <property type="match status" value="1"/>
</dbReference>
<dbReference type="GO" id="GO:0003700">
    <property type="term" value="F:DNA-binding transcription factor activity"/>
    <property type="evidence" value="ECO:0007669"/>
    <property type="project" value="InterPro"/>
</dbReference>
<dbReference type="AlphaFoldDB" id="A0A1L7UEJ7"/>
<dbReference type="CDD" id="cd12148">
    <property type="entry name" value="fungal_TF_MHR"/>
    <property type="match status" value="1"/>
</dbReference>
<reference evidence="9" key="1">
    <citation type="journal article" date="2016" name="Genome Biol. Evol.">
        <title>Comparative 'omics' of the Fusarium fujikuroi species complex highlights differences in genetic potential and metabolite synthesis.</title>
        <authorList>
            <person name="Niehaus E.-M."/>
            <person name="Muensterkoetter M."/>
            <person name="Proctor R.H."/>
            <person name="Brown D.W."/>
            <person name="Sharon A."/>
            <person name="Idan Y."/>
            <person name="Oren-Young L."/>
            <person name="Sieber C.M."/>
            <person name="Novak O."/>
            <person name="Pencik A."/>
            <person name="Tarkowska D."/>
            <person name="Hromadova K."/>
            <person name="Freeman S."/>
            <person name="Maymon M."/>
            <person name="Elazar M."/>
            <person name="Youssef S.A."/>
            <person name="El-Shabrawy E.S.M."/>
            <person name="Shalaby A.B.A."/>
            <person name="Houterman P."/>
            <person name="Brock N.L."/>
            <person name="Burkhardt I."/>
            <person name="Tsavkelova E.A."/>
            <person name="Dickschat J.S."/>
            <person name="Galuszka P."/>
            <person name="Gueldener U."/>
            <person name="Tudzynski B."/>
        </authorList>
    </citation>
    <scope>NUCLEOTIDE SEQUENCE [LARGE SCALE GENOMIC DNA]</scope>
    <source>
        <strain evidence="9">MRC7560</strain>
    </source>
</reference>
<evidence type="ECO:0000259" key="7">
    <source>
        <dbReference type="Pfam" id="PF04082"/>
    </source>
</evidence>
<dbReference type="RefSeq" id="XP_041689708.1">
    <property type="nucleotide sequence ID" value="XM_041824204.1"/>
</dbReference>
<dbReference type="InterPro" id="IPR050987">
    <property type="entry name" value="AtrR-like"/>
</dbReference>
<accession>A0A1L7UEJ7</accession>
<dbReference type="PANTHER" id="PTHR46910:SF37">
    <property type="entry name" value="ZN(II)2CYS6 TRANSCRIPTION FACTOR (EUROFUNG)"/>
    <property type="match status" value="1"/>
</dbReference>
<evidence type="ECO:0000313" key="9">
    <source>
        <dbReference type="Proteomes" id="UP000184255"/>
    </source>
</evidence>
<feature type="region of interest" description="Disordered" evidence="6">
    <location>
        <begin position="46"/>
        <end position="108"/>
    </location>
</feature>
<protein>
    <recommendedName>
        <fullName evidence="7">Xylanolytic transcriptional activator regulatory domain-containing protein</fullName>
    </recommendedName>
</protein>
<sequence>MLISASRDAIESESSHFNGRVETFGASSERHLTGGEVKTVHVDFVHKENGRPSEEEDVEMAGTEDEAQEFSTVTPIYPQEGYNDDTSDVEDDDPKEPADGEDEEDHEPPRLANLRAKHLAPASLFALPSQYQQYDQDKIIRAYFDGVNPATPLFSEQDYEYFDMICRERPTVSHEWCAVFVMLALSLRNDPKNFYQGDDENFMRKACKYVDGMLKYRLSDEIGLQILLGAALYFMTTPRLEQAALLHAKAVKLVYDLGLHKHSGDFALLYPVRLLWIAYIIDRDMSLLRGEPYLMQEHDIASTVDEISYRHGGILTDINKSSHFEILKYRARLATIQGKIVDLVYSVRASKLSFDQRETVADRLDEMLEEWVESIPEPYRGDTLSRFGHMHQRFFKQLRVTYCHCIFSIRQATLRNKEWVRRLLRFGEARKGDDTDTPLLPSNWSGLVTAARKCLYIVNKVDSRDMAFRWSCSHATQAAMTILAANNITLSEHDLHDSIDKDQQRLHIAHGEVSDRLDEDPTRSTEKLFNTCGELIIKARESVRQFNENKSMEES</sequence>
<comment type="caution">
    <text evidence="8">The sequence shown here is derived from an EMBL/GenBank/DDBJ whole genome shotgun (WGS) entry which is preliminary data.</text>
</comment>
<dbReference type="Proteomes" id="UP000184255">
    <property type="component" value="Unassembled WGS sequence"/>
</dbReference>
<keyword evidence="2" id="KW-0805">Transcription regulation</keyword>
<dbReference type="GO" id="GO:0003677">
    <property type="term" value="F:DNA binding"/>
    <property type="evidence" value="ECO:0007669"/>
    <property type="project" value="UniProtKB-KW"/>
</dbReference>
<dbReference type="InterPro" id="IPR007219">
    <property type="entry name" value="XnlR_reg_dom"/>
</dbReference>
<dbReference type="GeneID" id="65083157"/>
<evidence type="ECO:0000256" key="4">
    <source>
        <dbReference type="ARBA" id="ARBA00023163"/>
    </source>
</evidence>
<evidence type="ECO:0000256" key="5">
    <source>
        <dbReference type="ARBA" id="ARBA00023242"/>
    </source>
</evidence>